<feature type="transmembrane region" description="Helical" evidence="1">
    <location>
        <begin position="12"/>
        <end position="31"/>
    </location>
</feature>
<sequence length="46" mass="5286">MALSVRDIEYSTALHVCMILLWIGTGMYMYIMGLKSKKIQSLYISL</sequence>
<keyword evidence="1" id="KW-1133">Transmembrane helix</keyword>
<name>A0A0B0PTJ4_GOSAR</name>
<dbReference type="AlphaFoldDB" id="A0A0B0PTJ4"/>
<gene>
    <name evidence="2" type="ORF">F383_09511</name>
</gene>
<proteinExistence type="predicted"/>
<keyword evidence="1" id="KW-0812">Transmembrane</keyword>
<keyword evidence="3" id="KW-1185">Reference proteome</keyword>
<dbReference type="EMBL" id="KN438224">
    <property type="protein sequence ID" value="KHG26736.1"/>
    <property type="molecule type" value="Genomic_DNA"/>
</dbReference>
<organism evidence="2 3">
    <name type="scientific">Gossypium arboreum</name>
    <name type="common">Tree cotton</name>
    <name type="synonym">Gossypium nanking</name>
    <dbReference type="NCBI Taxonomy" id="29729"/>
    <lineage>
        <taxon>Eukaryota</taxon>
        <taxon>Viridiplantae</taxon>
        <taxon>Streptophyta</taxon>
        <taxon>Embryophyta</taxon>
        <taxon>Tracheophyta</taxon>
        <taxon>Spermatophyta</taxon>
        <taxon>Magnoliopsida</taxon>
        <taxon>eudicotyledons</taxon>
        <taxon>Gunneridae</taxon>
        <taxon>Pentapetalae</taxon>
        <taxon>rosids</taxon>
        <taxon>malvids</taxon>
        <taxon>Malvales</taxon>
        <taxon>Malvaceae</taxon>
        <taxon>Malvoideae</taxon>
        <taxon>Gossypium</taxon>
    </lineage>
</organism>
<reference evidence="3" key="1">
    <citation type="submission" date="2014-09" db="EMBL/GenBank/DDBJ databases">
        <authorList>
            <person name="Mudge J."/>
            <person name="Ramaraj T."/>
            <person name="Lindquist I.E."/>
            <person name="Bharti A.K."/>
            <person name="Sundararajan A."/>
            <person name="Cameron C.T."/>
            <person name="Woodward J.E."/>
            <person name="May G.D."/>
            <person name="Brubaker C."/>
            <person name="Broadhvest J."/>
            <person name="Wilkins T.A."/>
        </authorList>
    </citation>
    <scope>NUCLEOTIDE SEQUENCE</scope>
    <source>
        <strain evidence="3">cv. AKA8401</strain>
    </source>
</reference>
<dbReference type="Proteomes" id="UP000032142">
    <property type="component" value="Unassembled WGS sequence"/>
</dbReference>
<keyword evidence="1" id="KW-0472">Membrane</keyword>
<protein>
    <submittedName>
        <fullName evidence="2">Uncharacterized protein</fullName>
    </submittedName>
</protein>
<evidence type="ECO:0000313" key="3">
    <source>
        <dbReference type="Proteomes" id="UP000032142"/>
    </source>
</evidence>
<evidence type="ECO:0000256" key="1">
    <source>
        <dbReference type="SAM" id="Phobius"/>
    </source>
</evidence>
<accession>A0A0B0PTJ4</accession>
<evidence type="ECO:0000313" key="2">
    <source>
        <dbReference type="EMBL" id="KHG26736.1"/>
    </source>
</evidence>